<comment type="catalytic activity">
    <reaction evidence="1 4">
        <text>D-cellobiose = beta-D-glucosyl-(1-&gt;4)-D-mannopyranose</text>
        <dbReference type="Rhea" id="RHEA:23384"/>
        <dbReference type="ChEBI" id="CHEBI:17057"/>
        <dbReference type="ChEBI" id="CHEBI:47931"/>
        <dbReference type="EC" id="5.1.3.11"/>
    </reaction>
</comment>
<dbReference type="Proteomes" id="UP000249260">
    <property type="component" value="Unassembled WGS sequence"/>
</dbReference>
<evidence type="ECO:0000256" key="3">
    <source>
        <dbReference type="ARBA" id="ARBA00023235"/>
    </source>
</evidence>
<evidence type="ECO:0000313" key="5">
    <source>
        <dbReference type="EMBL" id="RAP77933.1"/>
    </source>
</evidence>
<dbReference type="EC" id="5.1.3.11" evidence="4"/>
<dbReference type="PANTHER" id="PTHR15108">
    <property type="entry name" value="N-ACYLGLUCOSAMINE-2-EPIMERASE"/>
    <property type="match status" value="1"/>
</dbReference>
<comment type="caution">
    <text evidence="5">The sequence shown here is derived from an EMBL/GenBank/DDBJ whole genome shotgun (WGS) entry which is preliminary data.</text>
</comment>
<dbReference type="InterPro" id="IPR008928">
    <property type="entry name" value="6-hairpin_glycosidase_sf"/>
</dbReference>
<gene>
    <name evidence="5" type="ORF">DL346_05610</name>
</gene>
<reference evidence="5 6" key="1">
    <citation type="submission" date="2018-06" db="EMBL/GenBank/DDBJ databases">
        <title>Paenibacillus montanisoli sp. nov., isolated from mountain area soil.</title>
        <authorList>
            <person name="Wu M."/>
        </authorList>
    </citation>
    <scope>NUCLEOTIDE SEQUENCE [LARGE SCALE GENOMIC DNA]</scope>
    <source>
        <strain evidence="5 6">RA17</strain>
    </source>
</reference>
<dbReference type="GO" id="GO:0005975">
    <property type="term" value="P:carbohydrate metabolic process"/>
    <property type="evidence" value="ECO:0007669"/>
    <property type="project" value="InterPro"/>
</dbReference>
<proteinExistence type="inferred from homology"/>
<dbReference type="EMBL" id="QLUW01000001">
    <property type="protein sequence ID" value="RAP77933.1"/>
    <property type="molecule type" value="Genomic_DNA"/>
</dbReference>
<dbReference type="InterPro" id="IPR028584">
    <property type="entry name" value="Cellobiose_2_epim"/>
</dbReference>
<evidence type="ECO:0000313" key="6">
    <source>
        <dbReference type="Proteomes" id="UP000249260"/>
    </source>
</evidence>
<dbReference type="InterPro" id="IPR012341">
    <property type="entry name" value="6hp_glycosidase-like_sf"/>
</dbReference>
<dbReference type="InterPro" id="IPR010819">
    <property type="entry name" value="AGE/CE"/>
</dbReference>
<comment type="similarity">
    <text evidence="2">Belongs to the N-acylglucosamine 2-epimerase family.</text>
</comment>
<accession>A0A328U7Z0</accession>
<evidence type="ECO:0000256" key="4">
    <source>
        <dbReference type="HAMAP-Rule" id="MF_00929"/>
    </source>
</evidence>
<keyword evidence="3 4" id="KW-0413">Isomerase</keyword>
<name>A0A328U7Z0_9BACL</name>
<dbReference type="RefSeq" id="WP_112881056.1">
    <property type="nucleotide sequence ID" value="NZ_QLUW01000001.1"/>
</dbReference>
<dbReference type="GO" id="GO:0047736">
    <property type="term" value="F:cellobiose epimerase activity"/>
    <property type="evidence" value="ECO:0007669"/>
    <property type="project" value="UniProtKB-UniRule"/>
</dbReference>
<dbReference type="HAMAP" id="MF_00929">
    <property type="entry name" value="Cellobiose_2_epim"/>
    <property type="match status" value="1"/>
</dbReference>
<sequence>MDIPTWKSRIERELKENILGYWAANTVDHENGGFYGKVADDRLAVKESPKSLVLNTRILWTFAKAYRSYGDPLYLALAQRASDYLSNHFLDPRHGGYYWMVDSEGRALNRNKQIYGQAFAVYAFAEHYLATGDAGSLQQAIDVFRFMREHAYDPENNGYREVCSEDWAASDQSGLGPDIPGMKKGMNTSLHVLEAFTNLYRAWKSEEIRYALKEMIETMLERIIDPATCRFQLYFDEAWNSLRPNLSSSGHDIEGSWLLYEAAHVLDDELLLQAAKRTAIGMAQAIYEKGIAPDGGIIEESDEHGPVTTDKTWWPQAEGVVGFVNAYQMTGQPHFMDAAVACWRYIEERFSDRLNGEWFAMVAADGRTDRSLPKVDAWKCPYHNARACFELVERL</sequence>
<comment type="similarity">
    <text evidence="4">Belongs to the cellobiose 2-epimerase family.</text>
</comment>
<dbReference type="SUPFAM" id="SSF48208">
    <property type="entry name" value="Six-hairpin glycosidases"/>
    <property type="match status" value="1"/>
</dbReference>
<dbReference type="Pfam" id="PF07221">
    <property type="entry name" value="GlcNAc_2-epim"/>
    <property type="match status" value="1"/>
</dbReference>
<evidence type="ECO:0000256" key="2">
    <source>
        <dbReference type="ARBA" id="ARBA00008558"/>
    </source>
</evidence>
<dbReference type="Gene3D" id="1.50.10.10">
    <property type="match status" value="1"/>
</dbReference>
<organism evidence="5 6">
    <name type="scientific">Paenibacillus montanisoli</name>
    <dbReference type="NCBI Taxonomy" id="2081970"/>
    <lineage>
        <taxon>Bacteria</taxon>
        <taxon>Bacillati</taxon>
        <taxon>Bacillota</taxon>
        <taxon>Bacilli</taxon>
        <taxon>Bacillales</taxon>
        <taxon>Paenibacillaceae</taxon>
        <taxon>Paenibacillus</taxon>
    </lineage>
</organism>
<comment type="function">
    <text evidence="4">Catalyzes the reversible epimerization of cellobiose to 4-O-beta-D-glucopyranosyl-D-mannose (Glc-Man).</text>
</comment>
<dbReference type="OrthoDB" id="5141876at2"/>
<dbReference type="AlphaFoldDB" id="A0A328U7Z0"/>
<keyword evidence="6" id="KW-1185">Reference proteome</keyword>
<protein>
    <recommendedName>
        <fullName evidence="4">Cellobiose 2-epimerase</fullName>
        <shortName evidence="4">CE</shortName>
        <ecNumber evidence="4">5.1.3.11</ecNumber>
    </recommendedName>
</protein>
<evidence type="ECO:0000256" key="1">
    <source>
        <dbReference type="ARBA" id="ARBA00001470"/>
    </source>
</evidence>